<comment type="similarity">
    <text evidence="1">Belongs to the LptD family.</text>
</comment>
<keyword evidence="1 2" id="KW-0732">Signal</keyword>
<dbReference type="InterPro" id="IPR007543">
    <property type="entry name" value="LptD_C"/>
</dbReference>
<reference evidence="5" key="1">
    <citation type="journal article" date="2019" name="Int. J. Syst. Evol. Microbiol.">
        <title>The Global Catalogue of Microorganisms (GCM) 10K type strain sequencing project: providing services to taxonomists for standard genome sequencing and annotation.</title>
        <authorList>
            <consortium name="The Broad Institute Genomics Platform"/>
            <consortium name="The Broad Institute Genome Sequencing Center for Infectious Disease"/>
            <person name="Wu L."/>
            <person name="Ma J."/>
        </authorList>
    </citation>
    <scope>NUCLEOTIDE SEQUENCE [LARGE SCALE GENOMIC DNA]</scope>
    <source>
        <strain evidence="5">JCM 14603</strain>
    </source>
</reference>
<evidence type="ECO:0000259" key="3">
    <source>
        <dbReference type="Pfam" id="PF04453"/>
    </source>
</evidence>
<protein>
    <recommendedName>
        <fullName evidence="1">LPS-assembly protein LptD</fullName>
    </recommendedName>
</protein>
<comment type="function">
    <text evidence="1">Involved in the assembly of lipopolysaccharide (LPS) at the surface of the outer membrane.</text>
</comment>
<dbReference type="Pfam" id="PF04453">
    <property type="entry name" value="LptD"/>
    <property type="match status" value="1"/>
</dbReference>
<sequence length="738" mass="81638">MAAALAATLSVPALAQDLQNRAVAPPAASDPAITAPAAADQVQFSAGSLEYDTNTDVVTALSEVRMFRQGDRLRADKVVWNRKTGKVIATGNIAVTNPQGDVAYGDSIELTDSLKDGMVDNMLVVLEQGGRMAAERGTRQPDGTMQLDKAAYTPCAVQTSDGCPKEPSWKITAVRITYRPEAERVYFGGGQFHLFGLPALPLPAFSMPVGAGSESGLLAPDFQLDRVNGLEFVTPYYFRLAPNKGLILTPHVFTRVLPMMEARYEALGTKGAFRVTAYGTESRRSDDLNTITPTETERAFRGYIDGIARYQLSPYWSISGSARIASDRTFLRRYDISRDDRLRTTASLERIDPNTYFALTGWYVQTLRVNDPQGNQPIALPELDFRKRLDLAGGKLQLQANTLAITRTAGQDTQRAFVSGQWDLRRLTNWGQEVTLTAYGRADAYNTNDSLLTSVVSYRGNEGFQTRAIGALAADVKWPFIGQFLGGTQRLTPRVQIVASPKIANLDVPNEDARAVDLEDSNLFALNRFAGYDRFEDSSRVTYGAEWSLALPGMTLDTVIGQSYRLSTRPTILPDGTGLSDRFSDYVGRTTLRVRDFVSLTHRYRLDKDGFAVRRNEVDVTVGSRSTYVLAGYLRLNRNIFPAIEDLQDREEARVAGRVQFARFWSVFGSAVVDLTDRSEDPLSLSDGFDPIRHRLGVQYEDDCIRLGATWRRDYQDTGDARSGNSFLLTLALTNLGR</sequence>
<dbReference type="InterPro" id="IPR020889">
    <property type="entry name" value="LipoPS_assembly_LptD"/>
</dbReference>
<evidence type="ECO:0000256" key="1">
    <source>
        <dbReference type="HAMAP-Rule" id="MF_01411"/>
    </source>
</evidence>
<feature type="chain" id="PRO_5046570465" description="LPS-assembly protein LptD" evidence="2">
    <location>
        <begin position="16"/>
        <end position="738"/>
    </location>
</feature>
<name>A0ABP3T0I6_9SPHN</name>
<keyword evidence="1" id="KW-0472">Membrane</keyword>
<comment type="caution">
    <text evidence="4">The sequence shown here is derived from an EMBL/GenBank/DDBJ whole genome shotgun (WGS) entry which is preliminary data.</text>
</comment>
<comment type="subcellular location">
    <subcellularLocation>
        <location evidence="1">Cell outer membrane</location>
    </subcellularLocation>
</comment>
<gene>
    <name evidence="1" type="primary">lptD</name>
    <name evidence="4" type="ORF">GCM10009102_10410</name>
</gene>
<dbReference type="Proteomes" id="UP001500238">
    <property type="component" value="Unassembled WGS sequence"/>
</dbReference>
<dbReference type="RefSeq" id="WP_163960019.1">
    <property type="nucleotide sequence ID" value="NZ_BAAAES010000007.1"/>
</dbReference>
<dbReference type="InterPro" id="IPR050218">
    <property type="entry name" value="LptD"/>
</dbReference>
<dbReference type="EMBL" id="BAAAES010000007">
    <property type="protein sequence ID" value="GAA0663245.1"/>
    <property type="molecule type" value="Genomic_DNA"/>
</dbReference>
<dbReference type="PANTHER" id="PTHR30189">
    <property type="entry name" value="LPS-ASSEMBLY PROTEIN"/>
    <property type="match status" value="1"/>
</dbReference>
<proteinExistence type="inferred from homology"/>
<organism evidence="4 5">
    <name type="scientific">Sphingomonas insulae</name>
    <dbReference type="NCBI Taxonomy" id="424800"/>
    <lineage>
        <taxon>Bacteria</taxon>
        <taxon>Pseudomonadati</taxon>
        <taxon>Pseudomonadota</taxon>
        <taxon>Alphaproteobacteria</taxon>
        <taxon>Sphingomonadales</taxon>
        <taxon>Sphingomonadaceae</taxon>
        <taxon>Sphingomonas</taxon>
    </lineage>
</organism>
<dbReference type="PANTHER" id="PTHR30189:SF1">
    <property type="entry name" value="LPS-ASSEMBLY PROTEIN LPTD"/>
    <property type="match status" value="1"/>
</dbReference>
<evidence type="ECO:0000313" key="4">
    <source>
        <dbReference type="EMBL" id="GAA0663245.1"/>
    </source>
</evidence>
<keyword evidence="5" id="KW-1185">Reference proteome</keyword>
<dbReference type="HAMAP" id="MF_01411">
    <property type="entry name" value="LPS_assembly_LptD"/>
    <property type="match status" value="1"/>
</dbReference>
<comment type="subunit">
    <text evidence="1">Component of the lipopolysaccharide transport and assembly complex.</text>
</comment>
<feature type="domain" description="LptD C-terminal" evidence="3">
    <location>
        <begin position="300"/>
        <end position="665"/>
    </location>
</feature>
<dbReference type="Gene3D" id="2.60.450.10">
    <property type="entry name" value="Lipopolysaccharide (LPS) transport protein A like domain"/>
    <property type="match status" value="1"/>
</dbReference>
<keyword evidence="1" id="KW-0998">Cell outer membrane</keyword>
<feature type="signal peptide" evidence="2">
    <location>
        <begin position="1"/>
        <end position="15"/>
    </location>
</feature>
<evidence type="ECO:0000313" key="5">
    <source>
        <dbReference type="Proteomes" id="UP001500238"/>
    </source>
</evidence>
<evidence type="ECO:0000256" key="2">
    <source>
        <dbReference type="SAM" id="SignalP"/>
    </source>
</evidence>
<accession>A0ABP3T0I6</accession>
<comment type="caution">
    <text evidence="1">Lacks conserved residue(s) required for the propagation of feature annotation.</text>
</comment>